<dbReference type="Gene3D" id="3.40.630.10">
    <property type="entry name" value="Zn peptidases"/>
    <property type="match status" value="1"/>
</dbReference>
<evidence type="ECO:0000256" key="1">
    <source>
        <dbReference type="ARBA" id="ARBA00001947"/>
    </source>
</evidence>
<keyword evidence="11" id="KW-1185">Reference proteome</keyword>
<keyword evidence="7" id="KW-1015">Disulfide bond</keyword>
<dbReference type="SMART" id="SM00631">
    <property type="entry name" value="Zn_pept"/>
    <property type="match status" value="1"/>
</dbReference>
<dbReference type="CDD" id="cd03860">
    <property type="entry name" value="M14_CP_A-B_like"/>
    <property type="match status" value="1"/>
</dbReference>
<evidence type="ECO:0000313" key="10">
    <source>
        <dbReference type="EMBL" id="EFX75600.1"/>
    </source>
</evidence>
<comment type="similarity">
    <text evidence="2 8">Belongs to the peptidase M14 family.</text>
</comment>
<dbReference type="InterPro" id="IPR036990">
    <property type="entry name" value="M14A-like_propep"/>
</dbReference>
<evidence type="ECO:0000256" key="7">
    <source>
        <dbReference type="ARBA" id="ARBA00023157"/>
    </source>
</evidence>
<dbReference type="PROSITE" id="PS00133">
    <property type="entry name" value="CARBOXYPEPT_ZN_2"/>
    <property type="match status" value="1"/>
</dbReference>
<evidence type="ECO:0000256" key="2">
    <source>
        <dbReference type="ARBA" id="ARBA00005988"/>
    </source>
</evidence>
<feature type="active site" description="Proton donor/acceptor" evidence="8">
    <location>
        <position position="324"/>
    </location>
</feature>
<dbReference type="GO" id="GO:0005615">
    <property type="term" value="C:extracellular space"/>
    <property type="evidence" value="ECO:0000318"/>
    <property type="project" value="GO_Central"/>
</dbReference>
<dbReference type="GO" id="GO:0004181">
    <property type="term" value="F:metallocarboxypeptidase activity"/>
    <property type="evidence" value="ECO:0000318"/>
    <property type="project" value="GO_Central"/>
</dbReference>
<dbReference type="HOGENOM" id="CLU_019326_0_0_1"/>
<reference evidence="10 11" key="1">
    <citation type="journal article" date="2011" name="Science">
        <title>The ecoresponsive genome of Daphnia pulex.</title>
        <authorList>
            <person name="Colbourne J.K."/>
            <person name="Pfrender M.E."/>
            <person name="Gilbert D."/>
            <person name="Thomas W.K."/>
            <person name="Tucker A."/>
            <person name="Oakley T.H."/>
            <person name="Tokishita S."/>
            <person name="Aerts A."/>
            <person name="Arnold G.J."/>
            <person name="Basu M.K."/>
            <person name="Bauer D.J."/>
            <person name="Caceres C.E."/>
            <person name="Carmel L."/>
            <person name="Casola C."/>
            <person name="Choi J.H."/>
            <person name="Detter J.C."/>
            <person name="Dong Q."/>
            <person name="Dusheyko S."/>
            <person name="Eads B.D."/>
            <person name="Frohlich T."/>
            <person name="Geiler-Samerotte K.A."/>
            <person name="Gerlach D."/>
            <person name="Hatcher P."/>
            <person name="Jogdeo S."/>
            <person name="Krijgsveld J."/>
            <person name="Kriventseva E.V."/>
            <person name="Kultz D."/>
            <person name="Laforsch C."/>
            <person name="Lindquist E."/>
            <person name="Lopez J."/>
            <person name="Manak J.R."/>
            <person name="Muller J."/>
            <person name="Pangilinan J."/>
            <person name="Patwardhan R.P."/>
            <person name="Pitluck S."/>
            <person name="Pritham E.J."/>
            <person name="Rechtsteiner A."/>
            <person name="Rho M."/>
            <person name="Rogozin I.B."/>
            <person name="Sakarya O."/>
            <person name="Salamov A."/>
            <person name="Schaack S."/>
            <person name="Shapiro H."/>
            <person name="Shiga Y."/>
            <person name="Skalitzky C."/>
            <person name="Smith Z."/>
            <person name="Souvorov A."/>
            <person name="Sung W."/>
            <person name="Tang Z."/>
            <person name="Tsuchiya D."/>
            <person name="Tu H."/>
            <person name="Vos H."/>
            <person name="Wang M."/>
            <person name="Wolf Y.I."/>
            <person name="Yamagata H."/>
            <person name="Yamada T."/>
            <person name="Ye Y."/>
            <person name="Shaw J.R."/>
            <person name="Andrews J."/>
            <person name="Crease T.J."/>
            <person name="Tang H."/>
            <person name="Lucas S.M."/>
            <person name="Robertson H.M."/>
            <person name="Bork P."/>
            <person name="Koonin E.V."/>
            <person name="Zdobnov E.M."/>
            <person name="Grigoriev I.V."/>
            <person name="Lynch M."/>
            <person name="Boore J.L."/>
        </authorList>
    </citation>
    <scope>NUCLEOTIDE SEQUENCE [LARGE SCALE GENOMIC DNA]</scope>
</reference>
<evidence type="ECO:0000256" key="4">
    <source>
        <dbReference type="ARBA" id="ARBA00022723"/>
    </source>
</evidence>
<dbReference type="eggNOG" id="KOG2650">
    <property type="taxonomic scope" value="Eukaryota"/>
</dbReference>
<protein>
    <recommendedName>
        <fullName evidence="9">Peptidase M14 domain-containing protein</fullName>
    </recommendedName>
</protein>
<dbReference type="EMBL" id="GL732574">
    <property type="protein sequence ID" value="EFX75600.1"/>
    <property type="molecule type" value="Genomic_DNA"/>
</dbReference>
<dbReference type="Gene3D" id="3.30.70.340">
    <property type="entry name" value="Metallocarboxypeptidase-like"/>
    <property type="match status" value="1"/>
</dbReference>
<keyword evidence="3" id="KW-0378">Hydrolase</keyword>
<name>E9GY94_DAPPU</name>
<evidence type="ECO:0000256" key="8">
    <source>
        <dbReference type="PROSITE-ProRule" id="PRU01379"/>
    </source>
</evidence>
<keyword evidence="4" id="KW-0479">Metal-binding</keyword>
<dbReference type="OrthoDB" id="3626597at2759"/>
<dbReference type="PROSITE" id="PS00132">
    <property type="entry name" value="CARBOXYPEPT_ZN_1"/>
    <property type="match status" value="1"/>
</dbReference>
<dbReference type="AlphaFoldDB" id="E9GY94"/>
<dbReference type="SUPFAM" id="SSF53187">
    <property type="entry name" value="Zn-dependent exopeptidases"/>
    <property type="match status" value="1"/>
</dbReference>
<proteinExistence type="inferred from homology"/>
<keyword evidence="3" id="KW-0121">Carboxypeptidase</keyword>
<comment type="cofactor">
    <cofactor evidence="1">
        <name>Zn(2+)</name>
        <dbReference type="ChEBI" id="CHEBI:29105"/>
    </cofactor>
</comment>
<dbReference type="GO" id="GO:0006508">
    <property type="term" value="P:proteolysis"/>
    <property type="evidence" value="ECO:0000318"/>
    <property type="project" value="GO_Central"/>
</dbReference>
<dbReference type="InterPro" id="IPR057247">
    <property type="entry name" value="CARBOXYPEPT_ZN_2"/>
</dbReference>
<evidence type="ECO:0000313" key="11">
    <source>
        <dbReference type="Proteomes" id="UP000000305"/>
    </source>
</evidence>
<accession>E9GY94</accession>
<dbReference type="GO" id="GO:0008270">
    <property type="term" value="F:zinc ion binding"/>
    <property type="evidence" value="ECO:0007669"/>
    <property type="project" value="InterPro"/>
</dbReference>
<evidence type="ECO:0000256" key="6">
    <source>
        <dbReference type="ARBA" id="ARBA00022833"/>
    </source>
</evidence>
<dbReference type="PhylomeDB" id="E9GY94"/>
<sequence length="372" mass="41963">MVAPKTVPDIEAVFREARLTYTVLIDDVHKSIAKENPSGPSFARSQSGPSGQHRLTWDRYHRLADINSYLDYLKEAHPDWVQVVPIGKSSQGRPIHVIKLSRSRQPDGVEPSQKKAILVDAGMHANEWITPAALTWMINELVENADSYNCILDRFDWYFVPMVNPDGYEYSHAVDRMWRKTRRNYTSTLCVGADINRNFEFHWRKGGSSSNVCSPAFAGVKPFSEPESRALANFMLKQRSRIAMYISLHSYSQMWLLPWGFAEARPQDFSELYSLAKIGARALQRVHNTSFLIGSVPDLLALASGTSQDWAKGVAGVRYSYTVEMRDAGERGMILPAQQIVPTAEETWAGIYAASVELAHRLYDELPSCSPF</sequence>
<organism evidence="10 11">
    <name type="scientific">Daphnia pulex</name>
    <name type="common">Water flea</name>
    <dbReference type="NCBI Taxonomy" id="6669"/>
    <lineage>
        <taxon>Eukaryota</taxon>
        <taxon>Metazoa</taxon>
        <taxon>Ecdysozoa</taxon>
        <taxon>Arthropoda</taxon>
        <taxon>Crustacea</taxon>
        <taxon>Branchiopoda</taxon>
        <taxon>Diplostraca</taxon>
        <taxon>Cladocera</taxon>
        <taxon>Anomopoda</taxon>
        <taxon>Daphniidae</taxon>
        <taxon>Daphnia</taxon>
    </lineage>
</organism>
<dbReference type="InterPro" id="IPR000834">
    <property type="entry name" value="Peptidase_M14"/>
</dbReference>
<evidence type="ECO:0000256" key="5">
    <source>
        <dbReference type="ARBA" id="ARBA00022729"/>
    </source>
</evidence>
<gene>
    <name evidence="10" type="ORF">DAPPUDRAFT_214336</name>
</gene>
<dbReference type="Pfam" id="PF00246">
    <property type="entry name" value="Peptidase_M14"/>
    <property type="match status" value="1"/>
</dbReference>
<dbReference type="PRINTS" id="PR00765">
    <property type="entry name" value="CRBOXYPTASEA"/>
</dbReference>
<dbReference type="OMA" id="EGQPIKM"/>
<dbReference type="InParanoid" id="E9GY94"/>
<keyword evidence="3" id="KW-0645">Protease</keyword>
<dbReference type="InterPro" id="IPR057246">
    <property type="entry name" value="CARBOXYPEPT_ZN_1"/>
</dbReference>
<evidence type="ECO:0000256" key="3">
    <source>
        <dbReference type="ARBA" id="ARBA00022645"/>
    </source>
</evidence>
<evidence type="ECO:0000259" key="9">
    <source>
        <dbReference type="PROSITE" id="PS52035"/>
    </source>
</evidence>
<dbReference type="FunCoup" id="E9GY94">
    <property type="interactions" value="110"/>
</dbReference>
<keyword evidence="5" id="KW-0732">Signal</keyword>
<dbReference type="Proteomes" id="UP000000305">
    <property type="component" value="Unassembled WGS sequence"/>
</dbReference>
<feature type="domain" description="Peptidase M14" evidence="9">
    <location>
        <begin position="59"/>
        <end position="358"/>
    </location>
</feature>
<dbReference type="FunFam" id="3.40.630.10:FF:000197">
    <property type="entry name" value="Uncharacterized protein"/>
    <property type="match status" value="1"/>
</dbReference>
<dbReference type="PROSITE" id="PS52035">
    <property type="entry name" value="PEPTIDASE_M14"/>
    <property type="match status" value="1"/>
</dbReference>
<dbReference type="PANTHER" id="PTHR11705">
    <property type="entry name" value="PROTEASE FAMILY M14 CARBOXYPEPTIDASE A,B"/>
    <property type="match status" value="1"/>
</dbReference>
<dbReference type="KEGG" id="dpx:DAPPUDRAFT_214336"/>
<keyword evidence="6" id="KW-0862">Zinc</keyword>
<dbReference type="PANTHER" id="PTHR11705:SF91">
    <property type="entry name" value="FI01817P-RELATED"/>
    <property type="match status" value="1"/>
</dbReference>